<evidence type="ECO:0000256" key="2">
    <source>
        <dbReference type="PROSITE-ProRule" id="PRU00169"/>
    </source>
</evidence>
<dbReference type="InterPro" id="IPR001789">
    <property type="entry name" value="Sig_transdc_resp-reg_receiver"/>
</dbReference>
<dbReference type="GO" id="GO:0000160">
    <property type="term" value="P:phosphorelay signal transduction system"/>
    <property type="evidence" value="ECO:0007669"/>
    <property type="project" value="InterPro"/>
</dbReference>
<protein>
    <submittedName>
        <fullName evidence="4">Response regulator</fullName>
    </submittedName>
</protein>
<gene>
    <name evidence="4" type="ORF">H8N03_12970</name>
</gene>
<evidence type="ECO:0000313" key="5">
    <source>
        <dbReference type="Proteomes" id="UP000608513"/>
    </source>
</evidence>
<organism evidence="4 5">
    <name type="scientific">Ramlibacter cellulosilyticus</name>
    <dbReference type="NCBI Taxonomy" id="2764187"/>
    <lineage>
        <taxon>Bacteria</taxon>
        <taxon>Pseudomonadati</taxon>
        <taxon>Pseudomonadota</taxon>
        <taxon>Betaproteobacteria</taxon>
        <taxon>Burkholderiales</taxon>
        <taxon>Comamonadaceae</taxon>
        <taxon>Ramlibacter</taxon>
    </lineage>
</organism>
<dbReference type="RefSeq" id="WP_187076613.1">
    <property type="nucleotide sequence ID" value="NZ_JACORT010000005.1"/>
</dbReference>
<dbReference type="EMBL" id="JACORT010000005">
    <property type="protein sequence ID" value="MBC5783861.1"/>
    <property type="molecule type" value="Genomic_DNA"/>
</dbReference>
<dbReference type="SUPFAM" id="SSF52172">
    <property type="entry name" value="CheY-like"/>
    <property type="match status" value="1"/>
</dbReference>
<evidence type="ECO:0000313" key="4">
    <source>
        <dbReference type="EMBL" id="MBC5783861.1"/>
    </source>
</evidence>
<dbReference type="Gene3D" id="3.40.50.2300">
    <property type="match status" value="1"/>
</dbReference>
<dbReference type="Proteomes" id="UP000608513">
    <property type="component" value="Unassembled WGS sequence"/>
</dbReference>
<proteinExistence type="predicted"/>
<dbReference type="SMART" id="SM00448">
    <property type="entry name" value="REC"/>
    <property type="match status" value="1"/>
</dbReference>
<dbReference type="Pfam" id="PF00072">
    <property type="entry name" value="Response_reg"/>
    <property type="match status" value="1"/>
</dbReference>
<dbReference type="AlphaFoldDB" id="A0A923MRY2"/>
<dbReference type="InterPro" id="IPR011006">
    <property type="entry name" value="CheY-like_superfamily"/>
</dbReference>
<feature type="modified residue" description="4-aspartylphosphate" evidence="2">
    <location>
        <position position="181"/>
    </location>
</feature>
<sequence length="268" mass="29233">MLFPEEIYALSPLGETELRGGATRLSAAEINVLVRIDGRLEVAQLTRGMTAAESTAFQATLKDLRDRRLVQRVEVDPFTAQWNADVKQLSRAAGKEEADASLASLQRAGFFVEIARQRAAPPQRQPGEAIHVVVVEDDPQLASFTATLLSLSGFAVRQAGTREEVVHEIRRPPRPDLILLDVVLPDADGFDILMRVRQHPVLKEVPVIMLTGKATREAVLKGIAAGADGYITKPFEPHALLRAVRSVLGLPEQGSGDRWANPDTGKRG</sequence>
<comment type="caution">
    <text evidence="4">The sequence shown here is derived from an EMBL/GenBank/DDBJ whole genome shotgun (WGS) entry which is preliminary data.</text>
</comment>
<dbReference type="InterPro" id="IPR050595">
    <property type="entry name" value="Bact_response_regulator"/>
</dbReference>
<dbReference type="PROSITE" id="PS50110">
    <property type="entry name" value="RESPONSE_REGULATORY"/>
    <property type="match status" value="1"/>
</dbReference>
<accession>A0A923MRY2</accession>
<dbReference type="PANTHER" id="PTHR44591">
    <property type="entry name" value="STRESS RESPONSE REGULATOR PROTEIN 1"/>
    <property type="match status" value="1"/>
</dbReference>
<reference evidence="4" key="1">
    <citation type="submission" date="2020-08" db="EMBL/GenBank/DDBJ databases">
        <title>Ramlibacter sp. USB13 16S ribosomal RNA gene genome sequencing and assembly.</title>
        <authorList>
            <person name="Kang M."/>
        </authorList>
    </citation>
    <scope>NUCLEOTIDE SEQUENCE</scope>
    <source>
        <strain evidence="4">USB13</strain>
    </source>
</reference>
<evidence type="ECO:0000256" key="1">
    <source>
        <dbReference type="ARBA" id="ARBA00022553"/>
    </source>
</evidence>
<dbReference type="PANTHER" id="PTHR44591:SF3">
    <property type="entry name" value="RESPONSE REGULATORY DOMAIN-CONTAINING PROTEIN"/>
    <property type="match status" value="1"/>
</dbReference>
<keyword evidence="1 2" id="KW-0597">Phosphoprotein</keyword>
<name>A0A923MRY2_9BURK</name>
<feature type="domain" description="Response regulatory" evidence="3">
    <location>
        <begin position="131"/>
        <end position="248"/>
    </location>
</feature>
<evidence type="ECO:0000259" key="3">
    <source>
        <dbReference type="PROSITE" id="PS50110"/>
    </source>
</evidence>
<keyword evidence="5" id="KW-1185">Reference proteome</keyword>